<sequence>MPFRRLDIKGIDTYWIEQGLEGEPLHLHISTTEPGTRAHPPHVHGGYEAFFLLEGEATLEFADETVGLSAGEAVVFDPHTLHGLVNSGTVPNRYMVILVASDLVNP</sequence>
<dbReference type="Pfam" id="PF07883">
    <property type="entry name" value="Cupin_2"/>
    <property type="match status" value="1"/>
</dbReference>
<organism evidence="2">
    <name type="scientific">Caldilineaceae bacterium SB0662_bin_9</name>
    <dbReference type="NCBI Taxonomy" id="2605258"/>
    <lineage>
        <taxon>Bacteria</taxon>
        <taxon>Bacillati</taxon>
        <taxon>Chloroflexota</taxon>
        <taxon>Caldilineae</taxon>
        <taxon>Caldilineales</taxon>
        <taxon>Caldilineaceae</taxon>
    </lineage>
</organism>
<proteinExistence type="predicted"/>
<dbReference type="AlphaFoldDB" id="A0A6B1DWY7"/>
<dbReference type="InterPro" id="IPR011051">
    <property type="entry name" value="RmlC_Cupin_sf"/>
</dbReference>
<comment type="caution">
    <text evidence="2">The sequence shown here is derived from an EMBL/GenBank/DDBJ whole genome shotgun (WGS) entry which is preliminary data.</text>
</comment>
<evidence type="ECO:0000313" key="2">
    <source>
        <dbReference type="EMBL" id="MYD91758.1"/>
    </source>
</evidence>
<dbReference type="CDD" id="cd02209">
    <property type="entry name" value="cupin_XRE_C"/>
    <property type="match status" value="1"/>
</dbReference>
<dbReference type="SUPFAM" id="SSF51182">
    <property type="entry name" value="RmlC-like cupins"/>
    <property type="match status" value="1"/>
</dbReference>
<dbReference type="InterPro" id="IPR014710">
    <property type="entry name" value="RmlC-like_jellyroll"/>
</dbReference>
<accession>A0A6B1DWY7</accession>
<dbReference type="Gene3D" id="2.60.120.10">
    <property type="entry name" value="Jelly Rolls"/>
    <property type="match status" value="1"/>
</dbReference>
<dbReference type="EMBL" id="VXPY01000113">
    <property type="protein sequence ID" value="MYD91758.1"/>
    <property type="molecule type" value="Genomic_DNA"/>
</dbReference>
<evidence type="ECO:0000259" key="1">
    <source>
        <dbReference type="Pfam" id="PF07883"/>
    </source>
</evidence>
<gene>
    <name evidence="2" type="ORF">F4Y08_15735</name>
</gene>
<protein>
    <submittedName>
        <fullName evidence="2">Cupin domain-containing protein</fullName>
    </submittedName>
</protein>
<reference evidence="2" key="1">
    <citation type="submission" date="2019-09" db="EMBL/GenBank/DDBJ databases">
        <title>Characterisation of the sponge microbiome using genome-centric metagenomics.</title>
        <authorList>
            <person name="Engelberts J.P."/>
            <person name="Robbins S.J."/>
            <person name="De Goeij J.M."/>
            <person name="Aranda M."/>
            <person name="Bell S.C."/>
            <person name="Webster N.S."/>
        </authorList>
    </citation>
    <scope>NUCLEOTIDE SEQUENCE</scope>
    <source>
        <strain evidence="2">SB0662_bin_9</strain>
    </source>
</reference>
<name>A0A6B1DWY7_9CHLR</name>
<dbReference type="InterPro" id="IPR013096">
    <property type="entry name" value="Cupin_2"/>
</dbReference>
<feature type="domain" description="Cupin type-2" evidence="1">
    <location>
        <begin position="30"/>
        <end position="97"/>
    </location>
</feature>